<name>A0A428MZM6_9BACI</name>
<dbReference type="Proteomes" id="UP000275076">
    <property type="component" value="Unassembled WGS sequence"/>
</dbReference>
<dbReference type="EMBL" id="RBVX01000023">
    <property type="protein sequence ID" value="RSL31567.1"/>
    <property type="molecule type" value="Genomic_DNA"/>
</dbReference>
<reference evidence="2 3" key="1">
    <citation type="submission" date="2018-10" db="EMBL/GenBank/DDBJ databases">
        <title>Draft genome sequence of Bacillus salarius IM0101, isolated from a hypersaline soil in Inner Mongolia, China.</title>
        <authorList>
            <person name="Yamprayoonswat W."/>
            <person name="Boonvisut S."/>
            <person name="Jumpathong W."/>
            <person name="Sittihan S."/>
            <person name="Ruangsuj P."/>
            <person name="Wanthongcharoen S."/>
            <person name="Thongpramul N."/>
            <person name="Pimmason S."/>
            <person name="Yu B."/>
            <person name="Yasawong M."/>
        </authorList>
    </citation>
    <scope>NUCLEOTIDE SEQUENCE [LARGE SCALE GENOMIC DNA]</scope>
    <source>
        <strain evidence="2 3">IM0101</strain>
    </source>
</reference>
<dbReference type="RefSeq" id="WP_125558411.1">
    <property type="nucleotide sequence ID" value="NZ_RBVX01000023.1"/>
</dbReference>
<dbReference type="AlphaFoldDB" id="A0A428MZM6"/>
<keyword evidence="3" id="KW-1185">Reference proteome</keyword>
<evidence type="ECO:0000256" key="1">
    <source>
        <dbReference type="SAM" id="Coils"/>
    </source>
</evidence>
<evidence type="ECO:0000313" key="2">
    <source>
        <dbReference type="EMBL" id="RSL31567.1"/>
    </source>
</evidence>
<feature type="coiled-coil region" evidence="1">
    <location>
        <begin position="61"/>
        <end position="91"/>
    </location>
</feature>
<protein>
    <submittedName>
        <fullName evidence="2">Uncharacterized protein</fullName>
    </submittedName>
</protein>
<comment type="caution">
    <text evidence="2">The sequence shown here is derived from an EMBL/GenBank/DDBJ whole genome shotgun (WGS) entry which is preliminary data.</text>
</comment>
<proteinExistence type="predicted"/>
<organism evidence="2 3">
    <name type="scientific">Salibacterium salarium</name>
    <dbReference type="NCBI Taxonomy" id="284579"/>
    <lineage>
        <taxon>Bacteria</taxon>
        <taxon>Bacillati</taxon>
        <taxon>Bacillota</taxon>
        <taxon>Bacilli</taxon>
        <taxon>Bacillales</taxon>
        <taxon>Bacillaceae</taxon>
    </lineage>
</organism>
<evidence type="ECO:0000313" key="3">
    <source>
        <dbReference type="Proteomes" id="UP000275076"/>
    </source>
</evidence>
<sequence>MLIIKLNKKKCLIAALLLISIGSIVFNIFQQVHTIQLTNQIDHSQDNDLAITNYLARIDIKDETINSLERLENQIDENDIEESTVQTAREDFNQWSYWATHFVLSLQYKNADNPVHWYWDPQIQTVYLNQKQNELYRKVLDVKEAGDYLIKQAANDMDTVAIRELHDALVYFNDTLFFNEDGVIHPDEVQKDNILQSFEDAISKLDELSHEQPTQN</sequence>
<gene>
    <name evidence="2" type="ORF">D7Z54_20230</name>
</gene>
<dbReference type="OrthoDB" id="9864201at2"/>
<accession>A0A428MZM6</accession>
<keyword evidence="1" id="KW-0175">Coiled coil</keyword>